<organism evidence="1">
    <name type="scientific">Gaeavirus sp</name>
    <dbReference type="NCBI Taxonomy" id="2487767"/>
    <lineage>
        <taxon>Viruses</taxon>
        <taxon>Varidnaviria</taxon>
        <taxon>Bamfordvirae</taxon>
        <taxon>Nucleocytoviricota</taxon>
        <taxon>Megaviricetes</taxon>
        <taxon>Imitervirales</taxon>
        <taxon>Mimiviridae</taxon>
        <taxon>Klosneuvirinae</taxon>
    </lineage>
</organism>
<protein>
    <submittedName>
        <fullName evidence="1">Uncharacterized protein</fullName>
    </submittedName>
</protein>
<evidence type="ECO:0000313" key="1">
    <source>
        <dbReference type="EMBL" id="AYV80147.1"/>
    </source>
</evidence>
<accession>A0A3G4ZZ11</accession>
<gene>
    <name evidence="1" type="ORF">Gaeavirus12_5</name>
</gene>
<dbReference type="EMBL" id="MK072210">
    <property type="protein sequence ID" value="AYV80147.1"/>
    <property type="molecule type" value="Genomic_DNA"/>
</dbReference>
<name>A0A3G4ZZ11_9VIRU</name>
<reference evidence="1" key="1">
    <citation type="submission" date="2018-10" db="EMBL/GenBank/DDBJ databases">
        <title>Hidden diversity of soil giant viruses.</title>
        <authorList>
            <person name="Schulz F."/>
            <person name="Alteio L."/>
            <person name="Goudeau D."/>
            <person name="Ryan E.M."/>
            <person name="Malmstrom R.R."/>
            <person name="Blanchard J."/>
            <person name="Woyke T."/>
        </authorList>
    </citation>
    <scope>NUCLEOTIDE SEQUENCE</scope>
    <source>
        <strain evidence="1">GAV1</strain>
    </source>
</reference>
<sequence length="298" mass="33964">MSSSLNYCLVKQNNIYEELYDILSDEDLIMDNPNHKESIKYKIKQLQLSKSFILSKEFDNNEQVFEDLMIEITREDNPEHQGNTLILYADDNAVYEVIFIENLITPNNNDSELNQFASISNLELSPIYNTCAIIKTSYQSGNLVNTSITYNDIIHIMTNNFYHTGVLINPDNTLTELEFSGDKPNLVIGNTFIQSSPIQLFGLSLVLYIESGDSPNNTASLISNSEIKGRVFITTLCPITSKRFWSLTTSTIKNITKLLSYQTSNNPELTAKFNKLTNEISDDKRGNSFYFIKKYSML</sequence>
<proteinExistence type="predicted"/>